<dbReference type="Gene3D" id="2.60.120.560">
    <property type="entry name" value="Exo-inulinase, domain 1"/>
    <property type="match status" value="1"/>
</dbReference>
<keyword evidence="3" id="KW-1185">Reference proteome</keyword>
<feature type="chain" id="PRO_5002802168" description="3-keto-disaccharide hydrolase domain-containing protein" evidence="1">
    <location>
        <begin position="21"/>
        <end position="262"/>
    </location>
</feature>
<dbReference type="STRING" id="497964.CfE428DRAFT_0963"/>
<evidence type="ECO:0008006" key="4">
    <source>
        <dbReference type="Google" id="ProtNLM"/>
    </source>
</evidence>
<feature type="signal peptide" evidence="1">
    <location>
        <begin position="1"/>
        <end position="20"/>
    </location>
</feature>
<dbReference type="RefSeq" id="WP_006978290.1">
    <property type="nucleotide sequence ID" value="NZ_ABVL01000002.1"/>
</dbReference>
<dbReference type="EMBL" id="ABVL01000002">
    <property type="protein sequence ID" value="EDY21718.1"/>
    <property type="molecule type" value="Genomic_DNA"/>
</dbReference>
<proteinExistence type="predicted"/>
<name>B4CWC6_9BACT</name>
<accession>B4CWC6</accession>
<keyword evidence="1" id="KW-0732">Signal</keyword>
<dbReference type="InParanoid" id="B4CWC6"/>
<organism evidence="2 3">
    <name type="scientific">Chthoniobacter flavus Ellin428</name>
    <dbReference type="NCBI Taxonomy" id="497964"/>
    <lineage>
        <taxon>Bacteria</taxon>
        <taxon>Pseudomonadati</taxon>
        <taxon>Verrucomicrobiota</taxon>
        <taxon>Spartobacteria</taxon>
        <taxon>Chthoniobacterales</taxon>
        <taxon>Chthoniobacteraceae</taxon>
        <taxon>Chthoniobacter</taxon>
    </lineage>
</organism>
<sequence length="262" mass="28268" precursor="true">MKVPLLVSLLFLLPLVNLPAADSPSPAENALPKTLMTIRGKPLATEDFDKPLAPLTGKPIGFASGFGGWRYNPGPTTGKGGMWQVADGLFTGIESPDAHHPATASFGIQFKDAIIQCEFRLNDAPANGRLYRSIFVKATDAKDYVCALFVGPGGLNALAYDDTRIDPKTKQRDKFPAVHANAPVKLGEWHTAVLEIKGEELVATMDGKSLTLSSPLVGVDKHSVMLGVGTEASFRHFRMWEALPNPDWPKNKEALTSNPPPK</sequence>
<dbReference type="AlphaFoldDB" id="B4CWC6"/>
<dbReference type="Proteomes" id="UP000005824">
    <property type="component" value="Unassembled WGS sequence"/>
</dbReference>
<evidence type="ECO:0000256" key="1">
    <source>
        <dbReference type="SAM" id="SignalP"/>
    </source>
</evidence>
<evidence type="ECO:0000313" key="3">
    <source>
        <dbReference type="Proteomes" id="UP000005824"/>
    </source>
</evidence>
<comment type="caution">
    <text evidence="2">The sequence shown here is derived from an EMBL/GenBank/DDBJ whole genome shotgun (WGS) entry which is preliminary data.</text>
</comment>
<gene>
    <name evidence="2" type="ORF">CfE428DRAFT_0963</name>
</gene>
<protein>
    <recommendedName>
        <fullName evidence="4">3-keto-disaccharide hydrolase domain-containing protein</fullName>
    </recommendedName>
</protein>
<evidence type="ECO:0000313" key="2">
    <source>
        <dbReference type="EMBL" id="EDY21718.1"/>
    </source>
</evidence>
<reference evidence="2 3" key="1">
    <citation type="journal article" date="2011" name="J. Bacteriol.">
        <title>Genome sequence of Chthoniobacter flavus Ellin428, an aerobic heterotrophic soil bacterium.</title>
        <authorList>
            <person name="Kant R."/>
            <person name="van Passel M.W."/>
            <person name="Palva A."/>
            <person name="Lucas S."/>
            <person name="Lapidus A."/>
            <person name="Glavina Del Rio T."/>
            <person name="Dalin E."/>
            <person name="Tice H."/>
            <person name="Bruce D."/>
            <person name="Goodwin L."/>
            <person name="Pitluck S."/>
            <person name="Larimer F.W."/>
            <person name="Land M.L."/>
            <person name="Hauser L."/>
            <person name="Sangwan P."/>
            <person name="de Vos W.M."/>
            <person name="Janssen P.H."/>
            <person name="Smidt H."/>
        </authorList>
    </citation>
    <scope>NUCLEOTIDE SEQUENCE [LARGE SCALE GENOMIC DNA]</scope>
    <source>
        <strain evidence="2 3">Ellin428</strain>
    </source>
</reference>